<dbReference type="Proteomes" id="UP000343370">
    <property type="component" value="Segment"/>
</dbReference>
<name>A0A5Q2F9D1_9CAUD</name>
<accession>A0A5Q2F9D1</accession>
<proteinExistence type="predicted"/>
<gene>
    <name evidence="1" type="ORF">Sam112_gp19</name>
</gene>
<dbReference type="NCBIfam" id="NF047561">
    <property type="entry name" value="orf58_phage_fam"/>
    <property type="match status" value="1"/>
</dbReference>
<evidence type="ECO:0000313" key="2">
    <source>
        <dbReference type="Proteomes" id="UP000343370"/>
    </source>
</evidence>
<dbReference type="EMBL" id="MN604230">
    <property type="protein sequence ID" value="QGF21723.1"/>
    <property type="molecule type" value="Genomic_DNA"/>
</dbReference>
<organism evidence="1 2">
    <name type="scientific">Bacillus phage vB_BcM_Sam112</name>
    <dbReference type="NCBI Taxonomy" id="2663324"/>
    <lineage>
        <taxon>Viruses</taxon>
        <taxon>Duplodnaviria</taxon>
        <taxon>Heunggongvirae</taxon>
        <taxon>Uroviricota</taxon>
        <taxon>Caudoviricetes</taxon>
        <taxon>Trautnerviridae</taxon>
        <taxon>Prospektnaukivirus</taxon>
        <taxon>Prospektnaukivirus sam112</taxon>
    </lineage>
</organism>
<keyword evidence="2" id="KW-1185">Reference proteome</keyword>
<reference evidence="1 2" key="1">
    <citation type="submission" date="2019-10" db="EMBL/GenBank/DDBJ databases">
        <authorList>
            <person name="Kazantseva O."/>
            <person name="Piligrimova E."/>
            <person name="Shadrin A."/>
            <person name="Zagorodny V."/>
        </authorList>
    </citation>
    <scope>NUCLEOTIDE SEQUENCE [LARGE SCALE GENOMIC DNA]</scope>
</reference>
<protein>
    <submittedName>
        <fullName evidence="1">Baseplate hub protein</fullName>
    </submittedName>
</protein>
<sequence length="326" mass="36598">MAEFYGRKIEIICNGITLTNELDITFEIPFDNTPSVNTARIKIYNLLDQTIIKFEHNKELIINAGYQGNFGAVLKGLVKKVETEWEGPDKLTTITVADLTDNWVGKTFEKTYAEDVYASTILRDAANAVGIAIGQILLPEDKIYKGGKTIKGEASKTIAEIVPDCNAYMNVAYGRLWIQGRDQGTQSGVLLNKDSGLIGTPIPISKQEDYKVNKIVHEEVTKDGKTWTEPKNVEETNRRMFYGYKIRMMLNYRIGADSIFKIESSTANAILRVENGKHDGSEFITEVEAYAQVDMDDGSFYGNDVNDPNRGKPGYYQVEDGSWVNW</sequence>
<evidence type="ECO:0000313" key="1">
    <source>
        <dbReference type="EMBL" id="QGF21723.1"/>
    </source>
</evidence>